<keyword evidence="5" id="KW-0547">Nucleotide-binding</keyword>
<dbReference type="EMBL" id="JBHSKF010000002">
    <property type="protein sequence ID" value="MFC5286453.1"/>
    <property type="molecule type" value="Genomic_DNA"/>
</dbReference>
<feature type="region of interest" description="Disordered" evidence="9">
    <location>
        <begin position="307"/>
        <end position="328"/>
    </location>
</feature>
<evidence type="ECO:0000256" key="3">
    <source>
        <dbReference type="ARBA" id="ARBA00022553"/>
    </source>
</evidence>
<dbReference type="Pfam" id="PF02518">
    <property type="entry name" value="HATPase_c"/>
    <property type="match status" value="1"/>
</dbReference>
<feature type="domain" description="Signal transduction histidine kinase subgroup 3 dimerisation and phosphoacceptor" evidence="11">
    <location>
        <begin position="136"/>
        <end position="188"/>
    </location>
</feature>
<keyword evidence="8" id="KW-0902">Two-component regulatory system</keyword>
<evidence type="ECO:0000259" key="10">
    <source>
        <dbReference type="Pfam" id="PF02518"/>
    </source>
</evidence>
<accession>A0ABW0EJH1</accession>
<name>A0ABW0EJH1_9PSEU</name>
<keyword evidence="6 12" id="KW-0418">Kinase</keyword>
<reference evidence="13" key="1">
    <citation type="journal article" date="2019" name="Int. J. Syst. Evol. Microbiol.">
        <title>The Global Catalogue of Microorganisms (GCM) 10K type strain sequencing project: providing services to taxonomists for standard genome sequencing and annotation.</title>
        <authorList>
            <consortium name="The Broad Institute Genomics Platform"/>
            <consortium name="The Broad Institute Genome Sequencing Center for Infectious Disease"/>
            <person name="Wu L."/>
            <person name="Ma J."/>
        </authorList>
    </citation>
    <scope>NUCLEOTIDE SEQUENCE [LARGE SCALE GENOMIC DNA]</scope>
    <source>
        <strain evidence="13">CCUG 59778</strain>
    </source>
</reference>
<keyword evidence="3" id="KW-0597">Phosphoprotein</keyword>
<proteinExistence type="predicted"/>
<dbReference type="InterPro" id="IPR050482">
    <property type="entry name" value="Sensor_HK_TwoCompSys"/>
</dbReference>
<evidence type="ECO:0000256" key="5">
    <source>
        <dbReference type="ARBA" id="ARBA00022741"/>
    </source>
</evidence>
<keyword evidence="4" id="KW-0808">Transferase</keyword>
<dbReference type="InterPro" id="IPR036890">
    <property type="entry name" value="HATPase_C_sf"/>
</dbReference>
<dbReference type="Pfam" id="PF07730">
    <property type="entry name" value="HisKA_3"/>
    <property type="match status" value="1"/>
</dbReference>
<evidence type="ECO:0000256" key="1">
    <source>
        <dbReference type="ARBA" id="ARBA00000085"/>
    </source>
</evidence>
<dbReference type="Proteomes" id="UP001596157">
    <property type="component" value="Unassembled WGS sequence"/>
</dbReference>
<protein>
    <recommendedName>
        <fullName evidence="2">histidine kinase</fullName>
        <ecNumber evidence="2">2.7.13.3</ecNumber>
    </recommendedName>
</protein>
<dbReference type="GO" id="GO:0016301">
    <property type="term" value="F:kinase activity"/>
    <property type="evidence" value="ECO:0007669"/>
    <property type="project" value="UniProtKB-KW"/>
</dbReference>
<feature type="domain" description="Histidine kinase/HSP90-like ATPase" evidence="10">
    <location>
        <begin position="241"/>
        <end position="324"/>
    </location>
</feature>
<dbReference type="CDD" id="cd16917">
    <property type="entry name" value="HATPase_UhpB-NarQ-NarX-like"/>
    <property type="match status" value="1"/>
</dbReference>
<dbReference type="RefSeq" id="WP_378244394.1">
    <property type="nucleotide sequence ID" value="NZ_JBHSKF010000002.1"/>
</dbReference>
<evidence type="ECO:0000256" key="8">
    <source>
        <dbReference type="ARBA" id="ARBA00023012"/>
    </source>
</evidence>
<evidence type="ECO:0000259" key="11">
    <source>
        <dbReference type="Pfam" id="PF07730"/>
    </source>
</evidence>
<dbReference type="InterPro" id="IPR011712">
    <property type="entry name" value="Sig_transdc_His_kin_sub3_dim/P"/>
</dbReference>
<comment type="catalytic activity">
    <reaction evidence="1">
        <text>ATP + protein L-histidine = ADP + protein N-phospho-L-histidine.</text>
        <dbReference type="EC" id="2.7.13.3"/>
    </reaction>
</comment>
<evidence type="ECO:0000313" key="12">
    <source>
        <dbReference type="EMBL" id="MFC5286453.1"/>
    </source>
</evidence>
<dbReference type="PANTHER" id="PTHR24421">
    <property type="entry name" value="NITRATE/NITRITE SENSOR PROTEIN NARX-RELATED"/>
    <property type="match status" value="1"/>
</dbReference>
<dbReference type="EC" id="2.7.13.3" evidence="2"/>
<dbReference type="PANTHER" id="PTHR24421:SF10">
    <property type="entry name" value="NITRATE_NITRITE SENSOR PROTEIN NARQ"/>
    <property type="match status" value="1"/>
</dbReference>
<keyword evidence="7" id="KW-0067">ATP-binding</keyword>
<evidence type="ECO:0000313" key="13">
    <source>
        <dbReference type="Proteomes" id="UP001596157"/>
    </source>
</evidence>
<sequence>MRVRERDERAVAAVAAWLRVPWPDGVQPDLAALAEAVGRAAGAQGCWLRVAGRRYGWGADGPSWSTPVDHGGKAQGTLGLVPESAGPLQETAAVLGPVLSAARLREETDALRRAGDTATRDLADARWRAAAEMDRERRTLERDLHDGAQHQLVALKLSVALLEHVLSSGQTDLSRTAIDDLMAKLDDAEDLVVRTAAGILPIALVSQGLGAALAAELTGHADVTLDLGGGLRRYPPVAESAVYFICMEAVNNAHKHAPGAAITVSLRDTGPTLEFTVTDTGPGFADLPPDAGLHNLSTRATAVGGTARVHSTPGRGTTVTGAVPTGPA</sequence>
<evidence type="ECO:0000256" key="7">
    <source>
        <dbReference type="ARBA" id="ARBA00022840"/>
    </source>
</evidence>
<gene>
    <name evidence="12" type="ORF">ACFPM7_05265</name>
</gene>
<comment type="caution">
    <text evidence="12">The sequence shown here is derived from an EMBL/GenBank/DDBJ whole genome shotgun (WGS) entry which is preliminary data.</text>
</comment>
<keyword evidence="13" id="KW-1185">Reference proteome</keyword>
<feature type="compositionally biased region" description="Low complexity" evidence="9">
    <location>
        <begin position="312"/>
        <end position="328"/>
    </location>
</feature>
<dbReference type="SUPFAM" id="SSF55874">
    <property type="entry name" value="ATPase domain of HSP90 chaperone/DNA topoisomerase II/histidine kinase"/>
    <property type="match status" value="1"/>
</dbReference>
<dbReference type="InterPro" id="IPR003594">
    <property type="entry name" value="HATPase_dom"/>
</dbReference>
<organism evidence="12 13">
    <name type="scientific">Actinokineospora guangxiensis</name>
    <dbReference type="NCBI Taxonomy" id="1490288"/>
    <lineage>
        <taxon>Bacteria</taxon>
        <taxon>Bacillati</taxon>
        <taxon>Actinomycetota</taxon>
        <taxon>Actinomycetes</taxon>
        <taxon>Pseudonocardiales</taxon>
        <taxon>Pseudonocardiaceae</taxon>
        <taxon>Actinokineospora</taxon>
    </lineage>
</organism>
<dbReference type="Gene3D" id="1.20.5.1930">
    <property type="match status" value="1"/>
</dbReference>
<evidence type="ECO:0000256" key="9">
    <source>
        <dbReference type="SAM" id="MobiDB-lite"/>
    </source>
</evidence>
<evidence type="ECO:0000256" key="4">
    <source>
        <dbReference type="ARBA" id="ARBA00022679"/>
    </source>
</evidence>
<evidence type="ECO:0000256" key="6">
    <source>
        <dbReference type="ARBA" id="ARBA00022777"/>
    </source>
</evidence>
<evidence type="ECO:0000256" key="2">
    <source>
        <dbReference type="ARBA" id="ARBA00012438"/>
    </source>
</evidence>
<dbReference type="Gene3D" id="3.30.565.10">
    <property type="entry name" value="Histidine kinase-like ATPase, C-terminal domain"/>
    <property type="match status" value="1"/>
</dbReference>